<organism evidence="1 2">
    <name type="scientific">Clostridium kluyveri</name>
    <dbReference type="NCBI Taxonomy" id="1534"/>
    <lineage>
        <taxon>Bacteria</taxon>
        <taxon>Bacillati</taxon>
        <taxon>Bacillota</taxon>
        <taxon>Clostridia</taxon>
        <taxon>Eubacteriales</taxon>
        <taxon>Clostridiaceae</taxon>
        <taxon>Clostridium</taxon>
    </lineage>
</organism>
<dbReference type="EMBL" id="CP018335">
    <property type="protein sequence ID" value="APM37469.1"/>
    <property type="molecule type" value="Genomic_DNA"/>
</dbReference>
<dbReference type="AlphaFoldDB" id="A0A1L5F383"/>
<evidence type="ECO:0000313" key="2">
    <source>
        <dbReference type="Proteomes" id="UP000184604"/>
    </source>
</evidence>
<dbReference type="InterPro" id="IPR016947">
    <property type="entry name" value="UCP030140"/>
</dbReference>
<evidence type="ECO:0000313" key="1">
    <source>
        <dbReference type="EMBL" id="APM37469.1"/>
    </source>
</evidence>
<dbReference type="SUPFAM" id="SSF101386">
    <property type="entry name" value="all-alpha NTP pyrophosphatases"/>
    <property type="match status" value="1"/>
</dbReference>
<reference evidence="1 2" key="1">
    <citation type="submission" date="2016-12" db="EMBL/GenBank/DDBJ databases">
        <title>Complete genome sequence of Clostridium kluyveri JZZ isolated from the pit mud of a Chinese flavor liquor-making factory.</title>
        <authorList>
            <person name="Wang Y."/>
        </authorList>
    </citation>
    <scope>NUCLEOTIDE SEQUENCE [LARGE SCALE GENOMIC DNA]</scope>
    <source>
        <strain evidence="1 2">JZZ</strain>
    </source>
</reference>
<evidence type="ECO:0008006" key="3">
    <source>
        <dbReference type="Google" id="ProtNLM"/>
    </source>
</evidence>
<dbReference type="Gene3D" id="1.10.4010.10">
    <property type="entry name" value="Type II deoxyuridine triphosphatase"/>
    <property type="match status" value="1"/>
</dbReference>
<dbReference type="PIRSF" id="PIRSF030140">
    <property type="entry name" value="UCP030140"/>
    <property type="match status" value="1"/>
</dbReference>
<dbReference type="OrthoDB" id="5506143at2"/>
<proteinExistence type="predicted"/>
<gene>
    <name evidence="1" type="ORF">BS101_01195</name>
</gene>
<dbReference type="RefSeq" id="WP_073537182.1">
    <property type="nucleotide sequence ID" value="NZ_CP018335.1"/>
</dbReference>
<protein>
    <recommendedName>
        <fullName evidence="3">dUTPase</fullName>
    </recommendedName>
</protein>
<sequence length="159" mass="18680">MDLVKLFELQENLDERTKKNIFIEKKDLLSKKTLALQVKIAELANETQCFKFWTDNAPTNKDLILKSYVDCLYFILTLGLEKGFTDIKVNIKVNEDIITSQFLNIYIDINDFIVCSSKDHYITLFEDFISLGKKIGLSMKEIETAYCYNHFIYKEKFKC</sequence>
<dbReference type="Proteomes" id="UP000184604">
    <property type="component" value="Chromosome"/>
</dbReference>
<dbReference type="Pfam" id="PF08761">
    <property type="entry name" value="dUTPase_2"/>
    <property type="match status" value="1"/>
</dbReference>
<dbReference type="CDD" id="cd11527">
    <property type="entry name" value="NTP-PPase_dUTPase"/>
    <property type="match status" value="1"/>
</dbReference>
<dbReference type="InterPro" id="IPR014871">
    <property type="entry name" value="dUTPase/dCTP_pyrophosphatase"/>
</dbReference>
<name>A0A1L5F383_CLOKL</name>
<accession>A0A1L5F383</accession>